<name>A0ABR2KG05_9EUKA</name>
<feature type="region of interest" description="Disordered" evidence="1">
    <location>
        <begin position="505"/>
        <end position="527"/>
    </location>
</feature>
<feature type="compositionally biased region" description="Polar residues" evidence="1">
    <location>
        <begin position="509"/>
        <end position="527"/>
    </location>
</feature>
<organism evidence="2 3">
    <name type="scientific">Tritrichomonas musculus</name>
    <dbReference type="NCBI Taxonomy" id="1915356"/>
    <lineage>
        <taxon>Eukaryota</taxon>
        <taxon>Metamonada</taxon>
        <taxon>Parabasalia</taxon>
        <taxon>Tritrichomonadida</taxon>
        <taxon>Tritrichomonadidae</taxon>
        <taxon>Tritrichomonas</taxon>
    </lineage>
</organism>
<evidence type="ECO:0000313" key="3">
    <source>
        <dbReference type="Proteomes" id="UP001470230"/>
    </source>
</evidence>
<reference evidence="2 3" key="1">
    <citation type="submission" date="2024-04" db="EMBL/GenBank/DDBJ databases">
        <title>Tritrichomonas musculus Genome.</title>
        <authorList>
            <person name="Alves-Ferreira E."/>
            <person name="Grigg M."/>
            <person name="Lorenzi H."/>
            <person name="Galac M."/>
        </authorList>
    </citation>
    <scope>NUCLEOTIDE SEQUENCE [LARGE SCALE GENOMIC DNA]</scope>
    <source>
        <strain evidence="2 3">EAF2021</strain>
    </source>
</reference>
<comment type="caution">
    <text evidence="2">The sequence shown here is derived from an EMBL/GenBank/DDBJ whole genome shotgun (WGS) entry which is preliminary data.</text>
</comment>
<proteinExistence type="predicted"/>
<evidence type="ECO:0000313" key="2">
    <source>
        <dbReference type="EMBL" id="KAK8889797.1"/>
    </source>
</evidence>
<gene>
    <name evidence="2" type="ORF">M9Y10_034551</name>
</gene>
<sequence>MELNQNSNQNWLKEDIISYIKSTESIEEVHSVLWNITENVENVSELISALQELMCSKNEEEMNQEINLKKTKIVNADGSLDFIFDHYLPLIEATSIDLKNEKHISSRINIIHLLCEIMIDFPTNINPYFKYNKSMWNILLKIMKRCNHGIHYSSNNNNITQCHPLVFEAFRSAIYLFEKSKKRMGQKTQANRLLSLIINNQNDYFLNELTIRYVMKIHPPEFGFVTVCKQIIGKGISNPHDLGLIHDILKLPYVRYPTDVYKYLFSLAVTHKTLSNLAMHVVENTFYSFSHLVDFKTWCTLFIKRCFEFISFAFHKKGKQITKEDQPKTKYCRRIYLIRRFNDMLFKLNIDWLSSVIQKSAYTVTNLDEDSNAFLYNHYDLQLYESEGNETHKIELDEKIKEDISSTNVEQIDFKKMLIDVRTSLPIITLTIKCNTQNSPYAGRRLTFAEVRSQYLKNKSKLPKRKYFKQNSHQISDDIEILMAFEGMSSSSQNIDISNIEENEEKMNDAQSQLASSGNENCITEVD</sequence>
<evidence type="ECO:0000256" key="1">
    <source>
        <dbReference type="SAM" id="MobiDB-lite"/>
    </source>
</evidence>
<dbReference type="Proteomes" id="UP001470230">
    <property type="component" value="Unassembled WGS sequence"/>
</dbReference>
<accession>A0ABR2KG05</accession>
<keyword evidence="3" id="KW-1185">Reference proteome</keyword>
<dbReference type="EMBL" id="JAPFFF010000005">
    <property type="protein sequence ID" value="KAK8889797.1"/>
    <property type="molecule type" value="Genomic_DNA"/>
</dbReference>
<protein>
    <submittedName>
        <fullName evidence="2">Uncharacterized protein</fullName>
    </submittedName>
</protein>